<protein>
    <recommendedName>
        <fullName evidence="11">Chromatin modification-related protein</fullName>
    </recommendedName>
</protein>
<feature type="site" description="Histone H3K4me3 binding" evidence="8">
    <location>
        <position position="211"/>
    </location>
</feature>
<dbReference type="STRING" id="425265.A8QA13"/>
<dbReference type="GeneID" id="5853418"/>
<dbReference type="InterPro" id="IPR001965">
    <property type="entry name" value="Znf_PHD"/>
</dbReference>
<evidence type="ECO:0000256" key="3">
    <source>
        <dbReference type="ARBA" id="ARBA00022723"/>
    </source>
</evidence>
<dbReference type="InParanoid" id="A8QA13"/>
<dbReference type="InterPro" id="IPR011011">
    <property type="entry name" value="Znf_FYVE_PHD"/>
</dbReference>
<evidence type="ECO:0000259" key="13">
    <source>
        <dbReference type="PROSITE" id="PS50016"/>
    </source>
</evidence>
<feature type="binding site" evidence="9">
    <location>
        <position position="241"/>
    </location>
    <ligand>
        <name>Zn(2+)</name>
        <dbReference type="ChEBI" id="CHEBI:29105"/>
        <label>2</label>
    </ligand>
</feature>
<keyword evidence="6 11" id="KW-0156">Chromatin regulator</keyword>
<feature type="domain" description="PHD-type" evidence="13">
    <location>
        <begin position="198"/>
        <end position="247"/>
    </location>
</feature>
<evidence type="ECO:0000256" key="2">
    <source>
        <dbReference type="ARBA" id="ARBA00010210"/>
    </source>
</evidence>
<keyword evidence="7 11" id="KW-0539">Nucleus</keyword>
<feature type="binding site" evidence="9">
    <location>
        <position position="225"/>
    </location>
    <ligand>
        <name>Zn(2+)</name>
        <dbReference type="ChEBI" id="CHEBI:29105"/>
        <label>1</label>
    </ligand>
</feature>
<evidence type="ECO:0000313" key="14">
    <source>
        <dbReference type="EMBL" id="EDP41898.1"/>
    </source>
</evidence>
<comment type="function">
    <text evidence="11">Component of an histone acetyltransferase complex.</text>
</comment>
<evidence type="ECO:0000256" key="11">
    <source>
        <dbReference type="RuleBase" id="RU361213"/>
    </source>
</evidence>
<organism evidence="14 15">
    <name type="scientific">Malassezia globosa (strain ATCC MYA-4612 / CBS 7966)</name>
    <name type="common">Dandruff-associated fungus</name>
    <dbReference type="NCBI Taxonomy" id="425265"/>
    <lineage>
        <taxon>Eukaryota</taxon>
        <taxon>Fungi</taxon>
        <taxon>Dikarya</taxon>
        <taxon>Basidiomycota</taxon>
        <taxon>Ustilaginomycotina</taxon>
        <taxon>Malasseziomycetes</taxon>
        <taxon>Malasseziales</taxon>
        <taxon>Malasseziaceae</taxon>
        <taxon>Malassezia</taxon>
    </lineage>
</organism>
<dbReference type="Gene3D" id="6.10.140.1740">
    <property type="match status" value="1"/>
</dbReference>
<dbReference type="OMA" id="ENDDCPR"/>
<dbReference type="InterPro" id="IPR042020">
    <property type="entry name" value="ING3_PHD"/>
</dbReference>
<dbReference type="OrthoDB" id="5411773at2759"/>
<feature type="region of interest" description="Disordered" evidence="12">
    <location>
        <begin position="157"/>
        <end position="191"/>
    </location>
</feature>
<accession>A8QA13</accession>
<dbReference type="FunCoup" id="A8QA13">
    <property type="interactions" value="84"/>
</dbReference>
<evidence type="ECO:0000256" key="10">
    <source>
        <dbReference type="PROSITE-ProRule" id="PRU00146"/>
    </source>
</evidence>
<feature type="binding site" evidence="9">
    <location>
        <position position="201"/>
    </location>
    <ligand>
        <name>Zn(2+)</name>
        <dbReference type="ChEBI" id="CHEBI:29105"/>
        <label>1</label>
    </ligand>
</feature>
<dbReference type="InterPro" id="IPR024610">
    <property type="entry name" value="ING_N_histone-binding"/>
</dbReference>
<evidence type="ECO:0000256" key="1">
    <source>
        <dbReference type="ARBA" id="ARBA00004123"/>
    </source>
</evidence>
<comment type="subunit">
    <text evidence="11">Component of an histone acetyltransferase complex. Interacts with H3K4me3 and to a lesser extent with H3K4me2.</text>
</comment>
<dbReference type="PROSITE" id="PS01359">
    <property type="entry name" value="ZF_PHD_1"/>
    <property type="match status" value="1"/>
</dbReference>
<dbReference type="GO" id="GO:0005634">
    <property type="term" value="C:nucleus"/>
    <property type="evidence" value="ECO:0007669"/>
    <property type="project" value="UniProtKB-SubCell"/>
</dbReference>
<comment type="similarity">
    <text evidence="2 11">Belongs to the ING family.</text>
</comment>
<dbReference type="SUPFAM" id="SSF57903">
    <property type="entry name" value="FYVE/PHD zinc finger"/>
    <property type="match status" value="1"/>
</dbReference>
<evidence type="ECO:0000256" key="12">
    <source>
        <dbReference type="SAM" id="MobiDB-lite"/>
    </source>
</evidence>
<feature type="binding site" evidence="9">
    <location>
        <position position="203"/>
    </location>
    <ligand>
        <name>Zn(2+)</name>
        <dbReference type="ChEBI" id="CHEBI:29105"/>
        <label>1</label>
    </ligand>
</feature>
<dbReference type="VEuPathDB" id="FungiDB:MGL_3579"/>
<feature type="compositionally biased region" description="Low complexity" evidence="12">
    <location>
        <begin position="105"/>
        <end position="116"/>
    </location>
</feature>
<dbReference type="KEGG" id="mgl:MGL_3579"/>
<dbReference type="GO" id="GO:0006355">
    <property type="term" value="P:regulation of DNA-templated transcription"/>
    <property type="evidence" value="ECO:0007669"/>
    <property type="project" value="TreeGrafter"/>
</dbReference>
<dbReference type="RefSeq" id="XP_001729112.1">
    <property type="nucleotide sequence ID" value="XM_001729060.1"/>
</dbReference>
<feature type="compositionally biased region" description="Basic and acidic residues" evidence="12">
    <location>
        <begin position="165"/>
        <end position="174"/>
    </location>
</feature>
<dbReference type="Gene3D" id="3.30.40.10">
    <property type="entry name" value="Zinc/RING finger domain, C3HC4 (zinc finger)"/>
    <property type="match status" value="1"/>
</dbReference>
<dbReference type="SMART" id="SM00249">
    <property type="entry name" value="PHD"/>
    <property type="match status" value="1"/>
</dbReference>
<dbReference type="InterPro" id="IPR013083">
    <property type="entry name" value="Znf_RING/FYVE/PHD"/>
</dbReference>
<proteinExistence type="inferred from homology"/>
<dbReference type="EMBL" id="AAYY01000014">
    <property type="protein sequence ID" value="EDP41898.1"/>
    <property type="molecule type" value="Genomic_DNA"/>
</dbReference>
<sequence length="265" mass="29915">MKELDQTSEDAKVELNATWKQFFDTHHRSLEDHSCLTSELSAATCKSHLLKIRDKSQLICSLAEEKLALALSAYDTVDRQIRRLDIDLLKNERSLYAGLRKELESSNSMESSTSSTPVPKDSDRFSPSGQLLTFWSALISLDPLVCLEYLKEHMQSNRGMPHNVQGHERPRDAKPSSPKTSSDSSVPIEHIDADPSEPKYCYCQRVSYGEMVACDNDDCPCEWFHIGCIGLNHPPKGKWFCQFCAPSNWKGTGVRVPLDAPRRPE</sequence>
<feature type="compositionally biased region" description="Low complexity" evidence="12">
    <location>
        <begin position="175"/>
        <end position="185"/>
    </location>
</feature>
<dbReference type="InterPro" id="IPR028651">
    <property type="entry name" value="ING_fam"/>
</dbReference>
<dbReference type="PROSITE" id="PS50016">
    <property type="entry name" value="ZF_PHD_2"/>
    <property type="match status" value="1"/>
</dbReference>
<feature type="binding site" evidence="9">
    <location>
        <position position="214"/>
    </location>
    <ligand>
        <name>Zn(2+)</name>
        <dbReference type="ChEBI" id="CHEBI:29105"/>
        <label>2</label>
    </ligand>
</feature>
<feature type="site" description="Histone H3K4me3 binding" evidence="8">
    <location>
        <position position="200"/>
    </location>
</feature>
<feature type="binding site" evidence="9">
    <location>
        <position position="244"/>
    </location>
    <ligand>
        <name>Zn(2+)</name>
        <dbReference type="ChEBI" id="CHEBI:29105"/>
        <label>2</label>
    </ligand>
</feature>
<comment type="caution">
    <text evidence="14">The sequence shown here is derived from an EMBL/GenBank/DDBJ whole genome shotgun (WGS) entry which is preliminary data.</text>
</comment>
<feature type="region of interest" description="Disordered" evidence="12">
    <location>
        <begin position="102"/>
        <end position="124"/>
    </location>
</feature>
<dbReference type="InterPro" id="IPR019787">
    <property type="entry name" value="Znf_PHD-finger"/>
</dbReference>
<feature type="site" description="Histone H3K4me3 binding" evidence="8">
    <location>
        <position position="215"/>
    </location>
</feature>
<dbReference type="GO" id="GO:0000785">
    <property type="term" value="C:chromatin"/>
    <property type="evidence" value="ECO:0007669"/>
    <property type="project" value="UniProtKB-ARBA"/>
</dbReference>
<feature type="site" description="Histone H3K4me3 binding" evidence="8">
    <location>
        <position position="223"/>
    </location>
</feature>
<name>A8QA13_MALGO</name>
<gene>
    <name evidence="14" type="ORF">MGL_3579</name>
</gene>
<evidence type="ECO:0000256" key="8">
    <source>
        <dbReference type="PIRSR" id="PIRSR628651-50"/>
    </source>
</evidence>
<dbReference type="Proteomes" id="UP000008837">
    <property type="component" value="Unassembled WGS sequence"/>
</dbReference>
<dbReference type="GO" id="GO:0006325">
    <property type="term" value="P:chromatin organization"/>
    <property type="evidence" value="ECO:0007669"/>
    <property type="project" value="UniProtKB-KW"/>
</dbReference>
<evidence type="ECO:0000256" key="6">
    <source>
        <dbReference type="ARBA" id="ARBA00022853"/>
    </source>
</evidence>
<dbReference type="PANTHER" id="PTHR10333">
    <property type="entry name" value="INHIBITOR OF GROWTH PROTEIN"/>
    <property type="match status" value="1"/>
</dbReference>
<keyword evidence="4 10" id="KW-0863">Zinc-finger</keyword>
<dbReference type="PANTHER" id="PTHR10333:SF42">
    <property type="entry name" value="INHIBITOR OF GROWTH PROTEIN 5"/>
    <property type="match status" value="1"/>
</dbReference>
<evidence type="ECO:0000256" key="7">
    <source>
        <dbReference type="ARBA" id="ARBA00023242"/>
    </source>
</evidence>
<reference evidence="14 15" key="1">
    <citation type="journal article" date="2007" name="Proc. Natl. Acad. Sci. U.S.A.">
        <title>Dandruff-associated Malassezia genomes reveal convergent and divergent virulence traits shared with plant and human fungal pathogens.</title>
        <authorList>
            <person name="Xu J."/>
            <person name="Saunders C.W."/>
            <person name="Hu P."/>
            <person name="Grant R.A."/>
            <person name="Boekhout T."/>
            <person name="Kuramae E.E."/>
            <person name="Kronstad J.W."/>
            <person name="Deangelis Y.M."/>
            <person name="Reeder N.L."/>
            <person name="Johnstone K.R."/>
            <person name="Leland M."/>
            <person name="Fieno A.M."/>
            <person name="Begley W.M."/>
            <person name="Sun Y."/>
            <person name="Lacey M.P."/>
            <person name="Chaudhary T."/>
            <person name="Keough T."/>
            <person name="Chu L."/>
            <person name="Sears R."/>
            <person name="Yuan B."/>
            <person name="Dawson T.L.Jr."/>
        </authorList>
    </citation>
    <scope>NUCLEOTIDE SEQUENCE [LARGE SCALE GENOMIC DNA]</scope>
    <source>
        <strain evidence="15">ATCC MYA-4612 / CBS 7966</strain>
    </source>
</reference>
<keyword evidence="5 9" id="KW-0862">Zinc</keyword>
<keyword evidence="15" id="KW-1185">Reference proteome</keyword>
<dbReference type="GO" id="GO:0008270">
    <property type="term" value="F:zinc ion binding"/>
    <property type="evidence" value="ECO:0007669"/>
    <property type="project" value="UniProtKB-KW"/>
</dbReference>
<dbReference type="Pfam" id="PF12998">
    <property type="entry name" value="ING"/>
    <property type="match status" value="1"/>
</dbReference>
<feature type="binding site" evidence="9">
    <location>
        <position position="228"/>
    </location>
    <ligand>
        <name>Zn(2+)</name>
        <dbReference type="ChEBI" id="CHEBI:29105"/>
        <label>1</label>
    </ligand>
</feature>
<keyword evidence="3 9" id="KW-0479">Metal-binding</keyword>
<evidence type="ECO:0000256" key="9">
    <source>
        <dbReference type="PIRSR" id="PIRSR628651-51"/>
    </source>
</evidence>
<evidence type="ECO:0000256" key="4">
    <source>
        <dbReference type="ARBA" id="ARBA00022771"/>
    </source>
</evidence>
<comment type="subcellular location">
    <subcellularLocation>
        <location evidence="1 11">Nucleus</location>
    </subcellularLocation>
</comment>
<evidence type="ECO:0000313" key="15">
    <source>
        <dbReference type="Proteomes" id="UP000008837"/>
    </source>
</evidence>
<dbReference type="InterPro" id="IPR019786">
    <property type="entry name" value="Zinc_finger_PHD-type_CS"/>
</dbReference>
<feature type="binding site" evidence="9">
    <location>
        <position position="219"/>
    </location>
    <ligand>
        <name>Zn(2+)</name>
        <dbReference type="ChEBI" id="CHEBI:29105"/>
        <label>2</label>
    </ligand>
</feature>
<comment type="domain">
    <text evidence="11">The PHD-type zinc finger mediates the binding to H3K4me3.</text>
</comment>
<dbReference type="CDD" id="cd15585">
    <property type="entry name" value="PHD_ING3"/>
    <property type="match status" value="1"/>
</dbReference>
<evidence type="ECO:0000256" key="5">
    <source>
        <dbReference type="ARBA" id="ARBA00022833"/>
    </source>
</evidence>
<dbReference type="AlphaFoldDB" id="A8QA13"/>